<feature type="compositionally biased region" description="Basic and acidic residues" evidence="1">
    <location>
        <begin position="245"/>
        <end position="256"/>
    </location>
</feature>
<dbReference type="InterPro" id="IPR005068">
    <property type="entry name" value="Phage_lambda_Stf-r2"/>
</dbReference>
<evidence type="ECO:0000313" key="2">
    <source>
        <dbReference type="EMBL" id="QHD49154.1"/>
    </source>
</evidence>
<feature type="region of interest" description="Disordered" evidence="1">
    <location>
        <begin position="245"/>
        <end position="297"/>
    </location>
</feature>
<dbReference type="Proteomes" id="UP000463949">
    <property type="component" value="Chromosome"/>
</dbReference>
<evidence type="ECO:0000256" key="1">
    <source>
        <dbReference type="SAM" id="MobiDB-lite"/>
    </source>
</evidence>
<feature type="compositionally biased region" description="Polar residues" evidence="1">
    <location>
        <begin position="259"/>
        <end position="274"/>
    </location>
</feature>
<protein>
    <recommendedName>
        <fullName evidence="4">Phage tail fibre repeat-containing protein</fullName>
    </recommendedName>
</protein>
<feature type="compositionally biased region" description="Low complexity" evidence="1">
    <location>
        <begin position="280"/>
        <end position="297"/>
    </location>
</feature>
<dbReference type="EMBL" id="CP024621">
    <property type="protein sequence ID" value="QHD49154.1"/>
    <property type="molecule type" value="Genomic_DNA"/>
</dbReference>
<dbReference type="GO" id="GO:0019062">
    <property type="term" value="P:virion attachment to host cell"/>
    <property type="evidence" value="ECO:0007669"/>
    <property type="project" value="InterPro"/>
</dbReference>
<reference evidence="2 3" key="1">
    <citation type="submission" date="2017-10" db="EMBL/GenBank/DDBJ databases">
        <title>Coral associated bacteria.</title>
        <authorList>
            <person name="Wang X."/>
        </authorList>
    </citation>
    <scope>NUCLEOTIDE SEQUENCE [LARGE SCALE GENOMIC DNA]</scope>
    <source>
        <strain evidence="2 3">SCSIO 43005</strain>
    </source>
</reference>
<dbReference type="AlphaFoldDB" id="A0A857GKK2"/>
<dbReference type="KEGG" id="hmd:CTT34_05310"/>
<evidence type="ECO:0008006" key="4">
    <source>
        <dbReference type="Google" id="ProtNLM"/>
    </source>
</evidence>
<organism evidence="2 3">
    <name type="scientific">Vreelandella aquamarina</name>
    <dbReference type="NCBI Taxonomy" id="77097"/>
    <lineage>
        <taxon>Bacteria</taxon>
        <taxon>Pseudomonadati</taxon>
        <taxon>Pseudomonadota</taxon>
        <taxon>Gammaproteobacteria</taxon>
        <taxon>Oceanospirillales</taxon>
        <taxon>Halomonadaceae</taxon>
        <taxon>Vreelandella</taxon>
    </lineage>
</organism>
<dbReference type="GO" id="GO:0046718">
    <property type="term" value="P:symbiont entry into host cell"/>
    <property type="evidence" value="ECO:0007669"/>
    <property type="project" value="InterPro"/>
</dbReference>
<sequence length="858" mass="90079">MPPPAPSFIDAYRPRNNMALNITITDAGRAEIINANNTGTAPVTLTHIGFTAAAFTPNAGLTALPSEIKRVSSIAGEIVAPDTISVTAKDEGQDTYTIRGFGIFTGSGTLFAVYGQADPIIEKSSGSTMLLTIDVVLADIDAASLEFGDISFSNPPASLTTPGVVTLSNATDSTAQHQAATPRAVKSANDNANTRLAKSQNLADLTSAATARVNLGLGASATLGNTALRTSTSTTLLLQAAAMNDHRTSGDHDNRYPQRGNNLSDLPSPSQARSNLGLGASATMGTTASRTSSSTATVLQAKAMNDHRQSDDHDGRYPLLTNTGSAAARDVQENATDNTSNRLMEVGAFGIGSGVAPYKNNLNDLFVTGIYRFDTSTLGAPPQLALGIVFVLGAYNATQIAVPRATTNSVLLTRSFASNEWGEWVELYHSGNLSPVEVSRQISTGDGLKGGGNLESNRTISVDSSVLRKSDIQTEPTDNTAGKIMAVGAFGIGVSKGGVLAPDNDIEKALISGFYQCDENTLNMPIDVQNSQLARGTVYVGSGINSNTTTLIFVSSHSSAMYMRRRANSAWQPWVKMYHGDNLNPVETSRQVISGDGLQGGGSLATNRTLSVDSSVVRTSRTITAGSGLTGGGNLSSNRTLSVDSSVLRANQVQNSYTDDSIGKLLTVGAFGLGGGDPAWPNASLLDTSGMKTGFYRYANVTDRPSSAYGAVLYHREGGGETLLAIASAYSNSPNPTLYVNRKTSSTGSWSGWVTYYHTGNLSEAFPISKGESYWHELPNGWIEQGMNLTLPGGQTEIYAPWPTTFPNRASQYSASRLSAAVGPADIIGATLTRFGITINLPSTTSGPRTFSITVRGY</sequence>
<evidence type="ECO:0000313" key="3">
    <source>
        <dbReference type="Proteomes" id="UP000463949"/>
    </source>
</evidence>
<dbReference type="Pfam" id="PF03406">
    <property type="entry name" value="Phage_fiber_2"/>
    <property type="match status" value="1"/>
</dbReference>
<dbReference type="CDD" id="cd19958">
    <property type="entry name" value="pyocin_knob"/>
    <property type="match status" value="2"/>
</dbReference>
<accession>A0A857GKK2</accession>
<proteinExistence type="predicted"/>
<gene>
    <name evidence="2" type="ORF">CTT34_05310</name>
</gene>
<name>A0A857GKK2_9GAMM</name>